<sequence length="168" mass="19552">MDGATFIQTYVPLRPTILQVCMALLSNEMEAEDVTQDVLLKLWEQRAHLDEVASPKAYAIRIARNKCIDTLRAPAQRLRNAEEPTELEMPLVTTTPQEDLIAQEQLTRINDWIATLPEQQQEVWRLRQEMMLTNDETAQRMGLQEVTVRSMISRLRKEARKLFADMRE</sequence>
<dbReference type="GO" id="GO:0003677">
    <property type="term" value="F:DNA binding"/>
    <property type="evidence" value="ECO:0007669"/>
    <property type="project" value="UniProtKB-KW"/>
</dbReference>
<evidence type="ECO:0000259" key="7">
    <source>
        <dbReference type="Pfam" id="PF08281"/>
    </source>
</evidence>
<evidence type="ECO:0000256" key="4">
    <source>
        <dbReference type="ARBA" id="ARBA00023125"/>
    </source>
</evidence>
<dbReference type="AlphaFoldDB" id="C2M9P2"/>
<keyword evidence="5" id="KW-0804">Transcription</keyword>
<dbReference type="InterPro" id="IPR013325">
    <property type="entry name" value="RNA_pol_sigma_r2"/>
</dbReference>
<dbReference type="Proteomes" id="UP000003303">
    <property type="component" value="Unassembled WGS sequence"/>
</dbReference>
<dbReference type="GO" id="GO:0006352">
    <property type="term" value="P:DNA-templated transcription initiation"/>
    <property type="evidence" value="ECO:0007669"/>
    <property type="project" value="InterPro"/>
</dbReference>
<dbReference type="Pfam" id="PF04542">
    <property type="entry name" value="Sigma70_r2"/>
    <property type="match status" value="1"/>
</dbReference>
<dbReference type="InterPro" id="IPR039425">
    <property type="entry name" value="RNA_pol_sigma-70-like"/>
</dbReference>
<name>C2M9P2_9PORP</name>
<dbReference type="InterPro" id="IPR013324">
    <property type="entry name" value="RNA_pol_sigma_r3/r4-like"/>
</dbReference>
<evidence type="ECO:0000313" key="9">
    <source>
        <dbReference type="Proteomes" id="UP000003303"/>
    </source>
</evidence>
<gene>
    <name evidence="8" type="ORF">PORUE0001_0192</name>
</gene>
<protein>
    <submittedName>
        <fullName evidence="8">Sigma-70 region 2</fullName>
    </submittedName>
</protein>
<dbReference type="eggNOG" id="COG1595">
    <property type="taxonomic scope" value="Bacteria"/>
</dbReference>
<dbReference type="InterPro" id="IPR013249">
    <property type="entry name" value="RNA_pol_sigma70_r4_t2"/>
</dbReference>
<dbReference type="Gene3D" id="1.10.1740.10">
    <property type="match status" value="1"/>
</dbReference>
<dbReference type="STRING" id="596327.PORUE0001_0192"/>
<proteinExistence type="inferred from homology"/>
<dbReference type="Gene3D" id="1.10.10.10">
    <property type="entry name" value="Winged helix-like DNA-binding domain superfamily/Winged helix DNA-binding domain"/>
    <property type="match status" value="1"/>
</dbReference>
<dbReference type="Pfam" id="PF08281">
    <property type="entry name" value="Sigma70_r4_2"/>
    <property type="match status" value="1"/>
</dbReference>
<feature type="domain" description="RNA polymerase sigma-70 region 2" evidence="6">
    <location>
        <begin position="13"/>
        <end position="73"/>
    </location>
</feature>
<dbReference type="InterPro" id="IPR014284">
    <property type="entry name" value="RNA_pol_sigma-70_dom"/>
</dbReference>
<keyword evidence="3" id="KW-0731">Sigma factor</keyword>
<evidence type="ECO:0000256" key="1">
    <source>
        <dbReference type="ARBA" id="ARBA00010641"/>
    </source>
</evidence>
<keyword evidence="2" id="KW-0805">Transcription regulation</keyword>
<evidence type="ECO:0000313" key="8">
    <source>
        <dbReference type="EMBL" id="EEK17547.1"/>
    </source>
</evidence>
<evidence type="ECO:0000256" key="3">
    <source>
        <dbReference type="ARBA" id="ARBA00023082"/>
    </source>
</evidence>
<dbReference type="PANTHER" id="PTHR43133:SF8">
    <property type="entry name" value="RNA POLYMERASE SIGMA FACTOR HI_1459-RELATED"/>
    <property type="match status" value="1"/>
</dbReference>
<keyword evidence="9" id="KW-1185">Reference proteome</keyword>
<dbReference type="EMBL" id="ACLR01000034">
    <property type="protein sequence ID" value="EEK17547.1"/>
    <property type="molecule type" value="Genomic_DNA"/>
</dbReference>
<feature type="domain" description="RNA polymerase sigma factor 70 region 4 type 2" evidence="7">
    <location>
        <begin position="113"/>
        <end position="157"/>
    </location>
</feature>
<evidence type="ECO:0000256" key="2">
    <source>
        <dbReference type="ARBA" id="ARBA00023015"/>
    </source>
</evidence>
<dbReference type="InterPro" id="IPR007627">
    <property type="entry name" value="RNA_pol_sigma70_r2"/>
</dbReference>
<dbReference type="PANTHER" id="PTHR43133">
    <property type="entry name" value="RNA POLYMERASE ECF-TYPE SIGMA FACTO"/>
    <property type="match status" value="1"/>
</dbReference>
<dbReference type="NCBIfam" id="TIGR02937">
    <property type="entry name" value="sigma70-ECF"/>
    <property type="match status" value="1"/>
</dbReference>
<keyword evidence="4" id="KW-0238">DNA-binding</keyword>
<comment type="similarity">
    <text evidence="1">Belongs to the sigma-70 factor family. ECF subfamily.</text>
</comment>
<organism evidence="8 9">
    <name type="scientific">Porphyromonas uenonis 60-3</name>
    <dbReference type="NCBI Taxonomy" id="596327"/>
    <lineage>
        <taxon>Bacteria</taxon>
        <taxon>Pseudomonadati</taxon>
        <taxon>Bacteroidota</taxon>
        <taxon>Bacteroidia</taxon>
        <taxon>Bacteroidales</taxon>
        <taxon>Porphyromonadaceae</taxon>
        <taxon>Porphyromonas</taxon>
    </lineage>
</organism>
<dbReference type="SUPFAM" id="SSF88659">
    <property type="entry name" value="Sigma3 and sigma4 domains of RNA polymerase sigma factors"/>
    <property type="match status" value="1"/>
</dbReference>
<dbReference type="GO" id="GO:0016987">
    <property type="term" value="F:sigma factor activity"/>
    <property type="evidence" value="ECO:0007669"/>
    <property type="project" value="UniProtKB-KW"/>
</dbReference>
<dbReference type="SUPFAM" id="SSF88946">
    <property type="entry name" value="Sigma2 domain of RNA polymerase sigma factors"/>
    <property type="match status" value="1"/>
</dbReference>
<dbReference type="InterPro" id="IPR036388">
    <property type="entry name" value="WH-like_DNA-bd_sf"/>
</dbReference>
<dbReference type="RefSeq" id="WP_007364582.1">
    <property type="nucleotide sequence ID" value="NZ_ACLR01000034.1"/>
</dbReference>
<accession>C2M9P2</accession>
<evidence type="ECO:0000259" key="6">
    <source>
        <dbReference type="Pfam" id="PF04542"/>
    </source>
</evidence>
<evidence type="ECO:0000256" key="5">
    <source>
        <dbReference type="ARBA" id="ARBA00023163"/>
    </source>
</evidence>
<dbReference type="OrthoDB" id="1120819at2"/>
<reference evidence="8 9" key="1">
    <citation type="submission" date="2009-04" db="EMBL/GenBank/DDBJ databases">
        <authorList>
            <person name="Sebastian Y."/>
            <person name="Madupu R."/>
            <person name="Durkin A.S."/>
            <person name="Torralba M."/>
            <person name="Methe B."/>
            <person name="Sutton G.G."/>
            <person name="Strausberg R.L."/>
            <person name="Nelson K.E."/>
        </authorList>
    </citation>
    <scope>NUCLEOTIDE SEQUENCE [LARGE SCALE GENOMIC DNA]</scope>
    <source>
        <strain evidence="8 9">60-3</strain>
    </source>
</reference>
<comment type="caution">
    <text evidence="8">The sequence shown here is derived from an EMBL/GenBank/DDBJ whole genome shotgun (WGS) entry which is preliminary data.</text>
</comment>